<dbReference type="Pfam" id="PF08386">
    <property type="entry name" value="Abhydrolase_4"/>
    <property type="match status" value="1"/>
</dbReference>
<dbReference type="PANTHER" id="PTHR43248:SF25">
    <property type="entry name" value="AB HYDROLASE-1 DOMAIN-CONTAINING PROTEIN-RELATED"/>
    <property type="match status" value="1"/>
</dbReference>
<evidence type="ECO:0000313" key="6">
    <source>
        <dbReference type="EMBL" id="SEP29406.1"/>
    </source>
</evidence>
<dbReference type="SUPFAM" id="SSF53474">
    <property type="entry name" value="alpha/beta-Hydrolases"/>
    <property type="match status" value="1"/>
</dbReference>
<feature type="chain" id="PRO_5011480410" evidence="3">
    <location>
        <begin position="25"/>
        <end position="491"/>
    </location>
</feature>
<dbReference type="GO" id="GO:0016787">
    <property type="term" value="F:hydrolase activity"/>
    <property type="evidence" value="ECO:0007669"/>
    <property type="project" value="UniProtKB-KW"/>
</dbReference>
<dbReference type="InterPro" id="IPR051601">
    <property type="entry name" value="Serine_prot/Carboxylest_S33"/>
</dbReference>
<accession>A0A1H8WP53</accession>
<evidence type="ECO:0000256" key="2">
    <source>
        <dbReference type="ARBA" id="ARBA00022801"/>
    </source>
</evidence>
<evidence type="ECO:0000259" key="4">
    <source>
        <dbReference type="Pfam" id="PF00561"/>
    </source>
</evidence>
<dbReference type="RefSeq" id="WP_177231347.1">
    <property type="nucleotide sequence ID" value="NZ_FOEF01000005.1"/>
</dbReference>
<evidence type="ECO:0000256" key="1">
    <source>
        <dbReference type="ARBA" id="ARBA00010088"/>
    </source>
</evidence>
<dbReference type="STRING" id="394193.SAMN04489732_105379"/>
<protein>
    <submittedName>
        <fullName evidence="6">Alpha/beta hydrolase fold</fullName>
    </submittedName>
</protein>
<dbReference type="AlphaFoldDB" id="A0A1H8WP53"/>
<organism evidence="6 7">
    <name type="scientific">Amycolatopsis saalfeldensis</name>
    <dbReference type="NCBI Taxonomy" id="394193"/>
    <lineage>
        <taxon>Bacteria</taxon>
        <taxon>Bacillati</taxon>
        <taxon>Actinomycetota</taxon>
        <taxon>Actinomycetes</taxon>
        <taxon>Pseudonocardiales</taxon>
        <taxon>Pseudonocardiaceae</taxon>
        <taxon>Amycolatopsis</taxon>
    </lineage>
</organism>
<name>A0A1H8WP53_9PSEU</name>
<dbReference type="Gene3D" id="3.40.50.1820">
    <property type="entry name" value="alpha/beta hydrolase"/>
    <property type="match status" value="1"/>
</dbReference>
<feature type="domain" description="AB hydrolase-1" evidence="4">
    <location>
        <begin position="75"/>
        <end position="262"/>
    </location>
</feature>
<evidence type="ECO:0000313" key="7">
    <source>
        <dbReference type="Proteomes" id="UP000198582"/>
    </source>
</evidence>
<keyword evidence="3" id="KW-0732">Signal</keyword>
<sequence>MRKLLTVVFAATVALVVPALPASAAGIDWSPCSDGQNVECATVGLPVDWNQPDGAKVGIAINRLKAAKPAQRKGALLVNPGGPGGSGLSFVYSASAGNYFSQSILDSFDLIGFDPRGIGQSSEIQCDKAVLSQPVELIPTTKQQYSDLLAHNGAVAQDCAKHNAGLDSHVDTESVVRDMDGIRAALGEEQISFYGVSYGTQIGQQYAELFGSRLRALVLDSNMDHSVQSDGYLTAANKAFENSFTDFAAWCDRTTSCALHGQDVLALWDKLYAQASAGKLIDPGTGQVLPVEALRDNAFGAMYHPDGQWSGLAGRLATLAGTGAPAASAQAELIGNSYQAIWCSDWTWPEVGDFASLSKLRENVEALAPHTHFSGFFSDITNCLGWTGPVRNPQHRLHVTQAPPILMTNGVHDVATPYEWATNVAKQLPDTVLLTYDGTGHGDYGNSTCARDAIDTYLLTLARPAPGTHCAAEWPTGAAPRTAPHPVTRVY</sequence>
<keyword evidence="2 6" id="KW-0378">Hydrolase</keyword>
<dbReference type="EMBL" id="FOEF01000005">
    <property type="protein sequence ID" value="SEP29406.1"/>
    <property type="molecule type" value="Genomic_DNA"/>
</dbReference>
<dbReference type="InterPro" id="IPR000073">
    <property type="entry name" value="AB_hydrolase_1"/>
</dbReference>
<dbReference type="Pfam" id="PF00561">
    <property type="entry name" value="Abhydrolase_1"/>
    <property type="match status" value="1"/>
</dbReference>
<dbReference type="Proteomes" id="UP000198582">
    <property type="component" value="Unassembled WGS sequence"/>
</dbReference>
<evidence type="ECO:0000256" key="3">
    <source>
        <dbReference type="SAM" id="SignalP"/>
    </source>
</evidence>
<proteinExistence type="inferred from homology"/>
<keyword evidence="7" id="KW-1185">Reference proteome</keyword>
<comment type="similarity">
    <text evidence="1">Belongs to the peptidase S33 family.</text>
</comment>
<reference evidence="6 7" key="1">
    <citation type="submission" date="2016-10" db="EMBL/GenBank/DDBJ databases">
        <authorList>
            <person name="de Groot N.N."/>
        </authorList>
    </citation>
    <scope>NUCLEOTIDE SEQUENCE [LARGE SCALE GENOMIC DNA]</scope>
    <source>
        <strain evidence="6 7">DSM 44993</strain>
    </source>
</reference>
<dbReference type="PANTHER" id="PTHR43248">
    <property type="entry name" value="2-SUCCINYL-6-HYDROXY-2,4-CYCLOHEXADIENE-1-CARBOXYLATE SYNTHASE"/>
    <property type="match status" value="1"/>
</dbReference>
<feature type="signal peptide" evidence="3">
    <location>
        <begin position="1"/>
        <end position="24"/>
    </location>
</feature>
<feature type="domain" description="Peptidase S33 tripeptidyl aminopeptidase-like C-terminal" evidence="5">
    <location>
        <begin position="380"/>
        <end position="470"/>
    </location>
</feature>
<gene>
    <name evidence="6" type="ORF">SAMN04489732_105379</name>
</gene>
<dbReference type="InterPro" id="IPR029058">
    <property type="entry name" value="AB_hydrolase_fold"/>
</dbReference>
<evidence type="ECO:0000259" key="5">
    <source>
        <dbReference type="Pfam" id="PF08386"/>
    </source>
</evidence>
<dbReference type="InterPro" id="IPR013595">
    <property type="entry name" value="Pept_S33_TAP-like_C"/>
</dbReference>